<dbReference type="SUPFAM" id="SSF52821">
    <property type="entry name" value="Rhodanese/Cell cycle control phosphatase"/>
    <property type="match status" value="1"/>
</dbReference>
<evidence type="ECO:0000256" key="1">
    <source>
        <dbReference type="SAM" id="SignalP"/>
    </source>
</evidence>
<keyword evidence="4" id="KW-1185">Reference proteome</keyword>
<dbReference type="InterPro" id="IPR036873">
    <property type="entry name" value="Rhodanese-like_dom_sf"/>
</dbReference>
<feature type="domain" description="Rhodanese" evidence="2">
    <location>
        <begin position="29"/>
        <end position="128"/>
    </location>
</feature>
<dbReference type="Gene3D" id="3.40.250.10">
    <property type="entry name" value="Rhodanese-like domain"/>
    <property type="match status" value="1"/>
</dbReference>
<evidence type="ECO:0000259" key="2">
    <source>
        <dbReference type="PROSITE" id="PS50206"/>
    </source>
</evidence>
<dbReference type="EMBL" id="JAQIBC010000007">
    <property type="protein sequence ID" value="MDM5264376.1"/>
    <property type="molecule type" value="Genomic_DNA"/>
</dbReference>
<reference evidence="3" key="1">
    <citation type="submission" date="2023-01" db="EMBL/GenBank/DDBJ databases">
        <title>Sulfurovum sp. XTW-4 genome assembly.</title>
        <authorList>
            <person name="Wang J."/>
        </authorList>
    </citation>
    <scope>NUCLEOTIDE SEQUENCE</scope>
    <source>
        <strain evidence="3">XTW-4</strain>
    </source>
</reference>
<dbReference type="CDD" id="cd00158">
    <property type="entry name" value="RHOD"/>
    <property type="match status" value="1"/>
</dbReference>
<feature type="signal peptide" evidence="1">
    <location>
        <begin position="1"/>
        <end position="17"/>
    </location>
</feature>
<dbReference type="Proteomes" id="UP001169066">
    <property type="component" value="Unassembled WGS sequence"/>
</dbReference>
<dbReference type="PROSITE" id="PS50206">
    <property type="entry name" value="RHODANESE_3"/>
    <property type="match status" value="1"/>
</dbReference>
<evidence type="ECO:0000313" key="4">
    <source>
        <dbReference type="Proteomes" id="UP001169066"/>
    </source>
</evidence>
<sequence length="131" mass="14993">MKKIVIGLCLMTVSLMAELYQVWATPEFTEKNIKIIDIRTPAEWKETGIVKGSYTIMFFDEQGNFNVPNFLEQLDRVVKKDEPFALICRVGSRTGIVSEFLSDRMGYKVTNLKGGIMKMILEGYKTVPYQP</sequence>
<feature type="chain" id="PRO_5045054759" evidence="1">
    <location>
        <begin position="18"/>
        <end position="131"/>
    </location>
</feature>
<keyword evidence="1" id="KW-0732">Signal</keyword>
<accession>A0ABT7QTH2</accession>
<evidence type="ECO:0000313" key="3">
    <source>
        <dbReference type="EMBL" id="MDM5264376.1"/>
    </source>
</evidence>
<dbReference type="InterPro" id="IPR001763">
    <property type="entry name" value="Rhodanese-like_dom"/>
</dbReference>
<name>A0ABT7QTH2_9BACT</name>
<protein>
    <submittedName>
        <fullName evidence="3">Rhodanese-like domain-containing protein</fullName>
    </submittedName>
</protein>
<proteinExistence type="predicted"/>
<gene>
    <name evidence="3" type="ORF">PF327_09230</name>
</gene>
<organism evidence="3 4">
    <name type="scientific">Sulfurovum xiamenensis</name>
    <dbReference type="NCBI Taxonomy" id="3019066"/>
    <lineage>
        <taxon>Bacteria</taxon>
        <taxon>Pseudomonadati</taxon>
        <taxon>Campylobacterota</taxon>
        <taxon>Epsilonproteobacteria</taxon>
        <taxon>Campylobacterales</taxon>
        <taxon>Sulfurovaceae</taxon>
        <taxon>Sulfurovum</taxon>
    </lineage>
</organism>
<dbReference type="RefSeq" id="WP_289402278.1">
    <property type="nucleotide sequence ID" value="NZ_JAQIBC010000007.1"/>
</dbReference>
<comment type="caution">
    <text evidence="3">The sequence shown here is derived from an EMBL/GenBank/DDBJ whole genome shotgun (WGS) entry which is preliminary data.</text>
</comment>
<dbReference type="Pfam" id="PF00581">
    <property type="entry name" value="Rhodanese"/>
    <property type="match status" value="1"/>
</dbReference>